<dbReference type="EMBL" id="KV749646">
    <property type="protein sequence ID" value="OCL08500.1"/>
    <property type="molecule type" value="Genomic_DNA"/>
</dbReference>
<dbReference type="SUPFAM" id="SSF56801">
    <property type="entry name" value="Acetyl-CoA synthetase-like"/>
    <property type="match status" value="1"/>
</dbReference>
<dbReference type="InterPro" id="IPR020845">
    <property type="entry name" value="AMP-binding_CS"/>
</dbReference>
<dbReference type="InterPro" id="IPR042099">
    <property type="entry name" value="ANL_N_sf"/>
</dbReference>
<dbReference type="Gene3D" id="3.30.300.30">
    <property type="match status" value="1"/>
</dbReference>
<evidence type="ECO:0000256" key="2">
    <source>
        <dbReference type="ARBA" id="ARBA00022598"/>
    </source>
</evidence>
<evidence type="ECO:0000256" key="1">
    <source>
        <dbReference type="ARBA" id="ARBA00006432"/>
    </source>
</evidence>
<feature type="domain" description="AMP-dependent synthetase/ligase" evidence="3">
    <location>
        <begin position="1"/>
        <end position="361"/>
    </location>
</feature>
<dbReference type="OrthoDB" id="10253869at2759"/>
<name>A0A8E2F0U1_9PEZI</name>
<feature type="non-terminal residue" evidence="4">
    <location>
        <position position="1"/>
    </location>
</feature>
<proteinExistence type="inferred from homology"/>
<comment type="similarity">
    <text evidence="1">Belongs to the ATP-dependent AMP-binding enzyme family.</text>
</comment>
<dbReference type="InterPro" id="IPR045851">
    <property type="entry name" value="AMP-bd_C_sf"/>
</dbReference>
<evidence type="ECO:0000259" key="3">
    <source>
        <dbReference type="Pfam" id="PF00501"/>
    </source>
</evidence>
<evidence type="ECO:0000313" key="5">
    <source>
        <dbReference type="Proteomes" id="UP000250140"/>
    </source>
</evidence>
<organism evidence="4 5">
    <name type="scientific">Glonium stellatum</name>
    <dbReference type="NCBI Taxonomy" id="574774"/>
    <lineage>
        <taxon>Eukaryota</taxon>
        <taxon>Fungi</taxon>
        <taxon>Dikarya</taxon>
        <taxon>Ascomycota</taxon>
        <taxon>Pezizomycotina</taxon>
        <taxon>Dothideomycetes</taxon>
        <taxon>Pleosporomycetidae</taxon>
        <taxon>Gloniales</taxon>
        <taxon>Gloniaceae</taxon>
        <taxon>Glonium</taxon>
    </lineage>
</organism>
<gene>
    <name evidence="4" type="ORF">AOQ84DRAFT_268801</name>
</gene>
<dbReference type="CDD" id="cd04433">
    <property type="entry name" value="AFD_class_I"/>
    <property type="match status" value="1"/>
</dbReference>
<feature type="non-terminal residue" evidence="4">
    <location>
        <position position="522"/>
    </location>
</feature>
<protein>
    <submittedName>
        <fullName evidence="4">Acetyl-CoA synthetase-like protein</fullName>
    </submittedName>
</protein>
<keyword evidence="2" id="KW-0436">Ligase</keyword>
<dbReference type="PROSITE" id="PS00455">
    <property type="entry name" value="AMP_BINDING"/>
    <property type="match status" value="1"/>
</dbReference>
<dbReference type="AlphaFoldDB" id="A0A8E2F0U1"/>
<dbReference type="Gene3D" id="3.40.50.12780">
    <property type="entry name" value="N-terminal domain of ligase-like"/>
    <property type="match status" value="1"/>
</dbReference>
<dbReference type="GO" id="GO:0006631">
    <property type="term" value="P:fatty acid metabolic process"/>
    <property type="evidence" value="ECO:0007669"/>
    <property type="project" value="TreeGrafter"/>
</dbReference>
<dbReference type="InterPro" id="IPR000873">
    <property type="entry name" value="AMP-dep_synth/lig_dom"/>
</dbReference>
<dbReference type="PANTHER" id="PTHR43201">
    <property type="entry name" value="ACYL-COA SYNTHETASE"/>
    <property type="match status" value="1"/>
</dbReference>
<evidence type="ECO:0000313" key="4">
    <source>
        <dbReference type="EMBL" id="OCL08500.1"/>
    </source>
</evidence>
<reference evidence="4 5" key="1">
    <citation type="journal article" date="2016" name="Nat. Commun.">
        <title>Ectomycorrhizal ecology is imprinted in the genome of the dominant symbiotic fungus Cenococcum geophilum.</title>
        <authorList>
            <consortium name="DOE Joint Genome Institute"/>
            <person name="Peter M."/>
            <person name="Kohler A."/>
            <person name="Ohm R.A."/>
            <person name="Kuo A."/>
            <person name="Krutzmann J."/>
            <person name="Morin E."/>
            <person name="Arend M."/>
            <person name="Barry K.W."/>
            <person name="Binder M."/>
            <person name="Choi C."/>
            <person name="Clum A."/>
            <person name="Copeland A."/>
            <person name="Grisel N."/>
            <person name="Haridas S."/>
            <person name="Kipfer T."/>
            <person name="LaButti K."/>
            <person name="Lindquist E."/>
            <person name="Lipzen A."/>
            <person name="Maire R."/>
            <person name="Meier B."/>
            <person name="Mihaltcheva S."/>
            <person name="Molinier V."/>
            <person name="Murat C."/>
            <person name="Poggeler S."/>
            <person name="Quandt C.A."/>
            <person name="Sperisen C."/>
            <person name="Tritt A."/>
            <person name="Tisserant E."/>
            <person name="Crous P.W."/>
            <person name="Henrissat B."/>
            <person name="Nehls U."/>
            <person name="Egli S."/>
            <person name="Spatafora J.W."/>
            <person name="Grigoriev I.V."/>
            <person name="Martin F.M."/>
        </authorList>
    </citation>
    <scope>NUCLEOTIDE SEQUENCE [LARGE SCALE GENOMIC DNA]</scope>
    <source>
        <strain evidence="4 5">CBS 207.34</strain>
    </source>
</reference>
<dbReference type="Pfam" id="PF00501">
    <property type="entry name" value="AMP-binding"/>
    <property type="match status" value="1"/>
</dbReference>
<dbReference type="Proteomes" id="UP000250140">
    <property type="component" value="Unassembled WGS sequence"/>
</dbReference>
<dbReference type="PANTHER" id="PTHR43201:SF5">
    <property type="entry name" value="MEDIUM-CHAIN ACYL-COA LIGASE ACSF2, MITOCHONDRIAL"/>
    <property type="match status" value="1"/>
</dbReference>
<dbReference type="GO" id="GO:0031956">
    <property type="term" value="F:medium-chain fatty acid-CoA ligase activity"/>
    <property type="evidence" value="ECO:0007669"/>
    <property type="project" value="TreeGrafter"/>
</dbReference>
<sequence length="522" mass="56951">RWTYSQLGTGAKALASCLEELGLQRGNAILFFCENCAEYALFCWAAVYMECPFVPINPRATFSAEEVQHMLKQVCPGVIVVTEGIAASNLETNARSELASAPVKIIMSRNNGTNVAEARGWTQLEHMRSQKRHYFNTSKVKVFENTAIIGFTSGTTSFPKACPKSSENLMISTTAYRKIRNINPADRLLQHLPGFAAMGVYISLVFWTSGATVVYPSPKFDAAASLHAIESEKCTHMFGVPAMVKALSMHSSIGQRTLNSLRVIELGGAEIFPEILELCVAPDKLQCESVGCGWGMTEAPGPLWASLWKKGSPLIGDSVSVGTPIPGTKAKICALGSREPLNRGEEGELHVGGPQVIRGYLNGENDVFYSDGKDRWMITGDMALIDDYGEVYIIGRYKDIIIRGGQNISPARIERCLGGIHGVEVSLKFIVVGAPDDIAGEVPVAVLKLSGNAAESSRRTIRSLQEIAMRELGPALAPQMFLDLQEDLRLEAFPSTLSGKQRKMELAARVREYLKYHKSGVQ</sequence>
<keyword evidence="5" id="KW-1185">Reference proteome</keyword>
<accession>A0A8E2F0U1</accession>